<dbReference type="RefSeq" id="WP_237379580.1">
    <property type="nucleotide sequence ID" value="NZ_CP071793.1"/>
</dbReference>
<keyword evidence="4" id="KW-1185">Reference proteome</keyword>
<evidence type="ECO:0000313" key="4">
    <source>
        <dbReference type="Proteomes" id="UP000663929"/>
    </source>
</evidence>
<dbReference type="Proteomes" id="UP000663929">
    <property type="component" value="Chromosome"/>
</dbReference>
<dbReference type="SUPFAM" id="SSF52540">
    <property type="entry name" value="P-loop containing nucleoside triphosphate hydrolases"/>
    <property type="match status" value="1"/>
</dbReference>
<organism evidence="3 4">
    <name type="scientific">Sulfidibacter corallicola</name>
    <dbReference type="NCBI Taxonomy" id="2818388"/>
    <lineage>
        <taxon>Bacteria</taxon>
        <taxon>Pseudomonadati</taxon>
        <taxon>Acidobacteriota</taxon>
        <taxon>Holophagae</taxon>
        <taxon>Acanthopleuribacterales</taxon>
        <taxon>Acanthopleuribacteraceae</taxon>
        <taxon>Sulfidibacter</taxon>
    </lineage>
</organism>
<sequence length="719" mass="82537">MTLLLCLLLLQGRQWTWYEHYERGIKHYESARYPECLREMDLALAQAPTPKRNQFTRAVQKIDYKPFYFKALSHYHLGDVAKAQEFAQAAFRGEVVQQSPPLQADLAPIFDAWRRQVQALSAEVAAEHERIRQRRRLLDLLDRGLWRQARDELDELVGGGADGTAFQDIDILIQLRSGLEGRLDGLRDDMQRRIQELIERDALDQARPLLEAFRGDLSEPVYLELDRMLKQAEAQRDSPSDAQDPDSVTRVAEAEAAEAEIQAFKVRLTNLELEKSSLTQRVQVIEQRNRDLQNQLEKERADESPAPVLKPAGIMALSREGELGIRADVVIRGDQPVSAWEIRLDEVPVPFAKDQLRAVDEGYRFNRILLASGYGEHRVSFHLRDVLDQKLELTEVLVLQRPWYNDPLYPAMLLGIGVTLGLVLTVRRQRRRRMAKLRHFNPYIAGAPVRQADMFFGRDALMGRIQGSLHKNSFMIHGDRRIGKTSFLLQLKQNLARLDSPEYAFFPAFVDLQGIVETDLFHHLMVEVVHSAEWEIDTDDLEVHERAEGYQSRHFSKDIKKIIARLDARTDKHVLVVLLVDEVDVLNEFSDKTNQKLRSIFMKDFADHLSCVMAGIHLKKEWESSGSPWYNFFEEIPVAALPDEAARALVLKPVQGIFRYQPDAVDLLLKATAGHPYLIQKLCIKLVDIKLRAGDFSISRLDVEQLLQAQARETRTKES</sequence>
<dbReference type="PANTHER" id="PTHR34301:SF8">
    <property type="entry name" value="ATPASE DOMAIN-CONTAINING PROTEIN"/>
    <property type="match status" value="1"/>
</dbReference>
<reference evidence="3" key="1">
    <citation type="submission" date="2021-03" db="EMBL/GenBank/DDBJ databases">
        <title>Acanthopleuribacteraceae sp. M133.</title>
        <authorList>
            <person name="Wang G."/>
        </authorList>
    </citation>
    <scope>NUCLEOTIDE SEQUENCE</scope>
    <source>
        <strain evidence="3">M133</strain>
    </source>
</reference>
<dbReference type="KEGG" id="scor:J3U87_30575"/>
<feature type="coiled-coil region" evidence="1">
    <location>
        <begin position="254"/>
        <end position="302"/>
    </location>
</feature>
<dbReference type="EMBL" id="CP071793">
    <property type="protein sequence ID" value="QTD49949.1"/>
    <property type="molecule type" value="Genomic_DNA"/>
</dbReference>
<evidence type="ECO:0000256" key="2">
    <source>
        <dbReference type="SAM" id="Phobius"/>
    </source>
</evidence>
<dbReference type="PANTHER" id="PTHR34301">
    <property type="entry name" value="DNA-BINDING PROTEIN-RELATED"/>
    <property type="match status" value="1"/>
</dbReference>
<dbReference type="InterPro" id="IPR027417">
    <property type="entry name" value="P-loop_NTPase"/>
</dbReference>
<feature type="transmembrane region" description="Helical" evidence="2">
    <location>
        <begin position="408"/>
        <end position="426"/>
    </location>
</feature>
<dbReference type="Gene3D" id="3.40.50.300">
    <property type="entry name" value="P-loop containing nucleotide triphosphate hydrolases"/>
    <property type="match status" value="1"/>
</dbReference>
<keyword evidence="2" id="KW-0812">Transmembrane</keyword>
<keyword evidence="1" id="KW-0175">Coiled coil</keyword>
<gene>
    <name evidence="3" type="ORF">J3U87_30575</name>
</gene>
<evidence type="ECO:0000256" key="1">
    <source>
        <dbReference type="SAM" id="Coils"/>
    </source>
</evidence>
<evidence type="ECO:0000313" key="3">
    <source>
        <dbReference type="EMBL" id="QTD49949.1"/>
    </source>
</evidence>
<keyword evidence="2" id="KW-1133">Transmembrane helix</keyword>
<name>A0A8A4TIU8_SULCO</name>
<protein>
    <recommendedName>
        <fullName evidence="5">Orc1-like AAA ATPase domain-containing protein</fullName>
    </recommendedName>
</protein>
<keyword evidence="2" id="KW-0472">Membrane</keyword>
<dbReference type="AlphaFoldDB" id="A0A8A4TIU8"/>
<proteinExistence type="predicted"/>
<evidence type="ECO:0008006" key="5">
    <source>
        <dbReference type="Google" id="ProtNLM"/>
    </source>
</evidence>
<accession>A0A8A4TIU8</accession>